<accession>A0AAV3QFD7</accession>
<dbReference type="Pfam" id="PF13966">
    <property type="entry name" value="zf-RVT"/>
    <property type="match status" value="1"/>
</dbReference>
<organism evidence="2 3">
    <name type="scientific">Lithospermum erythrorhizon</name>
    <name type="common">Purple gromwell</name>
    <name type="synonym">Lithospermum officinale var. erythrorhizon</name>
    <dbReference type="NCBI Taxonomy" id="34254"/>
    <lineage>
        <taxon>Eukaryota</taxon>
        <taxon>Viridiplantae</taxon>
        <taxon>Streptophyta</taxon>
        <taxon>Embryophyta</taxon>
        <taxon>Tracheophyta</taxon>
        <taxon>Spermatophyta</taxon>
        <taxon>Magnoliopsida</taxon>
        <taxon>eudicotyledons</taxon>
        <taxon>Gunneridae</taxon>
        <taxon>Pentapetalae</taxon>
        <taxon>asterids</taxon>
        <taxon>lamiids</taxon>
        <taxon>Boraginales</taxon>
        <taxon>Boraginaceae</taxon>
        <taxon>Boraginoideae</taxon>
        <taxon>Lithospermeae</taxon>
        <taxon>Lithospermum</taxon>
    </lineage>
</organism>
<name>A0AAV3QFD7_LITER</name>
<keyword evidence="3" id="KW-1185">Reference proteome</keyword>
<evidence type="ECO:0000313" key="3">
    <source>
        <dbReference type="Proteomes" id="UP001454036"/>
    </source>
</evidence>
<sequence length="134" mass="15987">MLPTVDNLVKRKVNFEQGCKFCNNRREDIIHVFNDCAFSQEICRILTFQLTNPRTRDFRDLLEIRWNKLPPDKFEKWVISVWQLWHNRNLLVFGKPPQSTADIAKFEMGELDGFVGPLEIRPYLDSFQNDRDEI</sequence>
<feature type="domain" description="Reverse transcriptase zinc-binding" evidence="1">
    <location>
        <begin position="2"/>
        <end position="42"/>
    </location>
</feature>
<dbReference type="EMBL" id="BAABME010004557">
    <property type="protein sequence ID" value="GAA0162799.1"/>
    <property type="molecule type" value="Genomic_DNA"/>
</dbReference>
<gene>
    <name evidence="2" type="ORF">LIER_18816</name>
</gene>
<evidence type="ECO:0000259" key="1">
    <source>
        <dbReference type="Pfam" id="PF13966"/>
    </source>
</evidence>
<dbReference type="Proteomes" id="UP001454036">
    <property type="component" value="Unassembled WGS sequence"/>
</dbReference>
<protein>
    <recommendedName>
        <fullName evidence="1">Reverse transcriptase zinc-binding domain-containing protein</fullName>
    </recommendedName>
</protein>
<comment type="caution">
    <text evidence="2">The sequence shown here is derived from an EMBL/GenBank/DDBJ whole genome shotgun (WGS) entry which is preliminary data.</text>
</comment>
<reference evidence="2 3" key="1">
    <citation type="submission" date="2024-01" db="EMBL/GenBank/DDBJ databases">
        <title>The complete chloroplast genome sequence of Lithospermum erythrorhizon: insights into the phylogenetic relationship among Boraginaceae species and the maternal lineages of purple gromwells.</title>
        <authorList>
            <person name="Okada T."/>
            <person name="Watanabe K."/>
        </authorList>
    </citation>
    <scope>NUCLEOTIDE SEQUENCE [LARGE SCALE GENOMIC DNA]</scope>
</reference>
<proteinExistence type="predicted"/>
<dbReference type="InterPro" id="IPR026960">
    <property type="entry name" value="RVT-Znf"/>
</dbReference>
<evidence type="ECO:0000313" key="2">
    <source>
        <dbReference type="EMBL" id="GAA0162799.1"/>
    </source>
</evidence>
<dbReference type="AlphaFoldDB" id="A0AAV3QFD7"/>